<proteinExistence type="predicted"/>
<organism evidence="1 2">
    <name type="scientific">Bacillus thuringiensis</name>
    <dbReference type="NCBI Taxonomy" id="1428"/>
    <lineage>
        <taxon>Bacteria</taxon>
        <taxon>Bacillati</taxon>
        <taxon>Bacillota</taxon>
        <taxon>Bacilli</taxon>
        <taxon>Bacillales</taxon>
        <taxon>Bacillaceae</taxon>
        <taxon>Bacillus</taxon>
        <taxon>Bacillus cereus group</taxon>
    </lineage>
</organism>
<reference evidence="1 2" key="1">
    <citation type="submission" date="2017-01" db="EMBL/GenBank/DDBJ databases">
        <title>Draft Genome Sequence of Bacillus thuringiensis DNG9.</title>
        <authorList>
            <person name="Rosana A.R."/>
            <person name="Daas M.S."/>
            <person name="Acedo J.Z."/>
            <person name="Case R.J."/>
            <person name="Vederas J.C."/>
            <person name="Nateche F."/>
            <person name="Kebbouche-Gana S."/>
        </authorList>
    </citation>
    <scope>NUCLEOTIDE SEQUENCE [LARGE SCALE GENOMIC DNA]</scope>
    <source>
        <strain evidence="1 2">DNG9</strain>
    </source>
</reference>
<accession>A0ABD6RAH6</accession>
<name>A0ABD6RAH6_BACTU</name>
<evidence type="ECO:0008006" key="3">
    <source>
        <dbReference type="Google" id="ProtNLM"/>
    </source>
</evidence>
<dbReference type="Gene3D" id="1.10.30.50">
    <property type="match status" value="1"/>
</dbReference>
<dbReference type="EMBL" id="MSTN01000003">
    <property type="protein sequence ID" value="OPD53362.1"/>
    <property type="molecule type" value="Genomic_DNA"/>
</dbReference>
<sequence length="330" mass="38109">MKKTIKIQSIVRNTEKDFVITKLEPISISKSKIERYIATLSDGTQRKFKRCSGACSELLTYESFPKRRKKNDGRENECGKCWSERCRMNLAKVLKQADENEKRTCSMCNEEKKISEYGTCGSGYRKECKKCQNKRTVLRRHDRKSRELGLHTKLDGEGIEEFKNIVMNAACILTGSFKNVSSDHIIPTSLTGGSHIGNLLPIRRELNSSKGSLPFFLWIRTKSFRDIAKKYGVRPERVEFFIDLAAAFNFMTADQYERYTLWVWKMQQNEETKHITANPTFSEASDYGTGELCGFHHDEVSYYRPTVTDEERTEIYVKFDAGQTESIKIS</sequence>
<evidence type="ECO:0000313" key="1">
    <source>
        <dbReference type="EMBL" id="OPD53362.1"/>
    </source>
</evidence>
<protein>
    <recommendedName>
        <fullName evidence="3">HNH endonuclease</fullName>
    </recommendedName>
</protein>
<dbReference type="Proteomes" id="UP000190187">
    <property type="component" value="Unassembled WGS sequence"/>
</dbReference>
<comment type="caution">
    <text evidence="1">The sequence shown here is derived from an EMBL/GenBank/DDBJ whole genome shotgun (WGS) entry which is preliminary data.</text>
</comment>
<dbReference type="AlphaFoldDB" id="A0ABD6RAH6"/>
<evidence type="ECO:0000313" key="2">
    <source>
        <dbReference type="Proteomes" id="UP000190187"/>
    </source>
</evidence>
<gene>
    <name evidence="1" type="ORF">BVF97_07790</name>
</gene>